<feature type="chain" id="PRO_5001775999" description="Copper amine oxidase" evidence="2">
    <location>
        <begin position="27"/>
        <end position="457"/>
    </location>
</feature>
<keyword evidence="1" id="KW-0472">Membrane</keyword>
<evidence type="ECO:0000313" key="4">
    <source>
        <dbReference type="Proteomes" id="UP000028549"/>
    </source>
</evidence>
<dbReference type="STRING" id="246786.GS18_0215680"/>
<keyword evidence="4" id="KW-1185">Reference proteome</keyword>
<feature type="signal peptide" evidence="2">
    <location>
        <begin position="1"/>
        <end position="26"/>
    </location>
</feature>
<gene>
    <name evidence="3" type="ORF">GS18_0215680</name>
</gene>
<comment type="caution">
    <text evidence="3">The sequence shown here is derived from an EMBL/GenBank/DDBJ whole genome shotgun (WGS) entry which is preliminary data.</text>
</comment>
<evidence type="ECO:0000256" key="1">
    <source>
        <dbReference type="SAM" id="Phobius"/>
    </source>
</evidence>
<sequence length="457" mass="48835">MKMKKALIAVPLSFSLLIPAFGTVNAEDHGGNHGGSHSGMASAEVSNPAIDLRASLDAILSEHAYLAVVAMQKGIDGKEDFEAAAGQLNKNTEDLSAAVGSVYGEEAGNQFKEIWSSHIGYFVDYVTATAENNEEGRKQALAELDKYRAEQAGFLDTATEGRLKAADLEAGLKVHVEQLIGAFESYRAGEYDKAYDDATESMHHMFGVGKSLSWAITDQFPEKFESTSPDTAAADLRADLNHVFSEHAALAALTMQKGIDGAKDFDAAAAALNENTDDLTAAVESVYGAEGAAQFKEIWSSHIGYFVDYVTATAENNEAGKEEAVAELDAYRAEQAAFLDAATEGRLKAADLEAGLKEHVDQLLAAFNSYTGKDYPAAYENIHVAYSHMFGVGQALSGAITDQFPEKFEGQKPSDMPKTGMGGMSQSNSSVIMWAVFGFILATAAIAMIARKKSVKN</sequence>
<proteinExistence type="predicted"/>
<name>A0A084GNE8_METID</name>
<evidence type="ECO:0000313" key="3">
    <source>
        <dbReference type="EMBL" id="KEZ48860.1"/>
    </source>
</evidence>
<dbReference type="Proteomes" id="UP000028549">
    <property type="component" value="Unassembled WGS sequence"/>
</dbReference>
<keyword evidence="2" id="KW-0732">Signal</keyword>
<accession>A0A084GNE8</accession>
<dbReference type="OrthoDB" id="2657432at2"/>
<keyword evidence="1" id="KW-1133">Transmembrane helix</keyword>
<reference evidence="3 4" key="1">
    <citation type="journal article" date="2005" name="Int. J. Syst. Evol. Microbiol.">
        <title>Bacillus cibi sp. nov., isolated from jeotgal, a traditional Korean fermented seafood.</title>
        <authorList>
            <person name="Yoon J.H."/>
            <person name="Lee C.H."/>
            <person name="Oh T.K."/>
        </authorList>
    </citation>
    <scope>NUCLEOTIDE SEQUENCE [LARGE SCALE GENOMIC DNA]</scope>
    <source>
        <strain evidence="3 4">DSM 16189</strain>
    </source>
</reference>
<dbReference type="RefSeq" id="WP_029282900.1">
    <property type="nucleotide sequence ID" value="NZ_CP176757.1"/>
</dbReference>
<evidence type="ECO:0008006" key="5">
    <source>
        <dbReference type="Google" id="ProtNLM"/>
    </source>
</evidence>
<dbReference type="EMBL" id="JNVC02000013">
    <property type="protein sequence ID" value="KEZ48860.1"/>
    <property type="molecule type" value="Genomic_DNA"/>
</dbReference>
<dbReference type="AlphaFoldDB" id="A0A084GNE8"/>
<organism evidence="3 4">
    <name type="scientific">Metabacillus indicus</name>
    <name type="common">Bacillus indicus</name>
    <dbReference type="NCBI Taxonomy" id="246786"/>
    <lineage>
        <taxon>Bacteria</taxon>
        <taxon>Bacillati</taxon>
        <taxon>Bacillota</taxon>
        <taxon>Bacilli</taxon>
        <taxon>Bacillales</taxon>
        <taxon>Bacillaceae</taxon>
        <taxon>Metabacillus</taxon>
    </lineage>
</organism>
<protein>
    <recommendedName>
        <fullName evidence="5">Copper amine oxidase</fullName>
    </recommendedName>
</protein>
<feature type="transmembrane region" description="Helical" evidence="1">
    <location>
        <begin position="431"/>
        <end position="450"/>
    </location>
</feature>
<keyword evidence="1" id="KW-0812">Transmembrane</keyword>
<evidence type="ECO:0000256" key="2">
    <source>
        <dbReference type="SAM" id="SignalP"/>
    </source>
</evidence>